<protein>
    <submittedName>
        <fullName evidence="9">Guanylate cyclase domain-containing protein</fullName>
    </submittedName>
</protein>
<dbReference type="GO" id="GO:0016020">
    <property type="term" value="C:membrane"/>
    <property type="evidence" value="ECO:0007669"/>
    <property type="project" value="UniProtKB-SubCell"/>
</dbReference>
<feature type="transmembrane region" description="Helical" evidence="6">
    <location>
        <begin position="206"/>
        <end position="227"/>
    </location>
</feature>
<reference evidence="9" key="1">
    <citation type="submission" date="2024-02" db="UniProtKB">
        <authorList>
            <consortium name="WormBaseParasite"/>
        </authorList>
    </citation>
    <scope>IDENTIFICATION</scope>
</reference>
<evidence type="ECO:0000256" key="4">
    <source>
        <dbReference type="ARBA" id="ARBA00023136"/>
    </source>
</evidence>
<dbReference type="PANTHER" id="PTHR15678:SF6">
    <property type="entry name" value="BRIDGE-LIKE LIPID TRANSFER PROTEIN FAMILY MEMBER 2"/>
    <property type="match status" value="1"/>
</dbReference>
<dbReference type="Pfam" id="PF02535">
    <property type="entry name" value="Zip"/>
    <property type="match status" value="1"/>
</dbReference>
<feature type="transmembrane region" description="Helical" evidence="6">
    <location>
        <begin position="102"/>
        <end position="126"/>
    </location>
</feature>
<dbReference type="GO" id="GO:0046873">
    <property type="term" value="F:metal ion transmembrane transporter activity"/>
    <property type="evidence" value="ECO:0007669"/>
    <property type="project" value="InterPro"/>
</dbReference>
<evidence type="ECO:0000256" key="2">
    <source>
        <dbReference type="ARBA" id="ARBA00022692"/>
    </source>
</evidence>
<name>A0AAF5DAX2_STRER</name>
<keyword evidence="5" id="KW-0175">Coiled coil</keyword>
<feature type="transmembrane region" description="Helical" evidence="6">
    <location>
        <begin position="23"/>
        <end position="46"/>
    </location>
</feature>
<feature type="coiled-coil region" evidence="5">
    <location>
        <begin position="2073"/>
        <end position="2137"/>
    </location>
</feature>
<feature type="transmembrane region" description="Helical" evidence="6">
    <location>
        <begin position="239"/>
        <end position="261"/>
    </location>
</feature>
<dbReference type="WBParaSite" id="TCONS_00008761.p1">
    <property type="protein sequence ID" value="TCONS_00008761.p1"/>
    <property type="gene ID" value="XLOC_006662"/>
</dbReference>
<dbReference type="SMART" id="SM01214">
    <property type="entry name" value="Fmp27_GFWDK"/>
    <property type="match status" value="1"/>
</dbReference>
<dbReference type="Pfam" id="PF10344">
    <property type="entry name" value="Hobbit"/>
    <property type="match status" value="1"/>
</dbReference>
<dbReference type="Proteomes" id="UP000035681">
    <property type="component" value="Unplaced"/>
</dbReference>
<evidence type="ECO:0000313" key="8">
    <source>
        <dbReference type="Proteomes" id="UP000035681"/>
    </source>
</evidence>
<feature type="transmembrane region" description="Helical" evidence="6">
    <location>
        <begin position="58"/>
        <end position="82"/>
    </location>
</feature>
<dbReference type="AlphaFoldDB" id="A0AAF5DAX2"/>
<evidence type="ECO:0000259" key="7">
    <source>
        <dbReference type="SMART" id="SM01214"/>
    </source>
</evidence>
<sequence length="2509" mass="289131">METSSVGSLIAPKPQPIIPTNNALKSCLILLLFFTTFLASMAAFALKKVALSANNGVMKAVFSSVSCFGAGVFLGTCLLDLLPDSIEAINKGQTLLKWDNEFPIAEACVAFGFLLILTIEQIILFFKESGLIDPNSMDLFSHGHSHDDGPLLDDVTHESSSQNNELDHHFDPESHSSMRAILLVFALSLHAVFEGLSLGMLMEVNVLFQVFGALFIHKTLIGFSLGIRLVQSKLKTITIIMCCAVFAGMVLIGGFFGLAVIKILNRGSKATASMVSGTLQAVACGTFLYITCFEILPHELNQKGHRNYKMICLYLGFFVIAFFIYLFPDSDDNNMESLCMRSEIDNLRVGSSLISTLYKKPISLVIDDLRIEGTPSVTLKSLAMLRGKKEGSSENSSSKRFFQYIQYFGIFIKTANFVFLDIVPQCLLHLTFEQLYIETYLERDGLQVDCISKLIQQKLLLRNQIAGATSLMELSLAASLSFDFAPDYEKMKNVSVSLDNPSIYFSEALVEYVKVNMPERSPINEDNDKRRVEKNVPFIKINIDSLIVEYETSMERTLTLNLKKITSEVDWKHLRLAIDFKDFCIKEHTGVSHFKCGSFCVLSSNKPTNSSSEAQWIEAVVFNPLLVLDQNDLMWWIDYGKKLELQTIFSTNGDESLYGFNDEFTCDGVRISPSEEKLTNLIYLNFEVNTMNILLRNSTKGNVDLIFGIELITFVGDSKFKAIELGIESLWSHRCLSKTFDLTQFQNIRFNPTYHVWGTIIALGAGLGQFKKVNGQKILQFQFEDLQLEWEKTVVEELAMFAKNLIELFKDKKTDLDRSDSWSAVGSDDTSECYGTKLFILQFSLKNLAIFFNARQSAFLAVNINSFRCDYKNLPQKKLDLKIESIRLGVSELKTSNIIIEWYKFEEVPIDICGICDNLEIHYTSGKQRDLFLKANSSFNVTWSPFLYVVLHEVYSLCKKLFNENFFSEQKVETIPLTINILSLKMVEICYKLPRGHTMQWRVPSIYFQKRYNEISVSSPEFNIIMDSHPIFHFEHPLIQKIINESEMFAIRQGMESLQTKTNKTWLWSAELASAIFPYEYNFASAYEEVINSIKWIKKVHNHVPKPFLQNTPLPSDIKIIIKKFNFQINDDPFEIRLQSNYELMVDEAYESERRRRVMEEKISEGGKQFDGEIGQNLIEELYTNLRRKNCQIYIDRCKKMDSLRSQLFHWTITDLCIRAFADISLHGKENVIKLMRKFNPETNAPLEDMKFSTMWAREIEMDFSEWNMNFRDYPLEYCVIKDAHFFGRFAAAENCPGGRSIRNTYITLPEPWGIYELERNMCPLKFYYDLFADVNYYNVTYGPCWEPCLSMISLCFNNINPPSRDPSPNMPFWDKIRLLHHGRFSMLCKKYIARMLASTDPYNSTEFIEIVWNDFEFDWTTGQFRIKSNVEAFVRTASKYDDSRVLNLPGFKLEVQLRFACTANAFDHHSVTPCAPNKLPDCSTNHEHDSYRAFRSHHINAVIHFDVKNDQDSPERNVPQILLYANTFKWFDFMKNTLTTVNKPIKRGQLFNNGKLNRKFQLSRHFKDVHLRISLPRVMISYWMSCSSNYGFRMITNSLHLTADLQLLHLKNKDNENMIKRQRITWKLNHMSASLERAHIHLYGDSSKPESVNEMNDSDDSFFLGMSRINYIRENIYEGTPNLPRRNIKDVHHLQYANHRLTVQDVRASWTMENRDTCFVIADGVQKAHILRKVLSTDALKNWMFNSSGKLESPKESDKGTNKQFIKEEKNCKINSGKLKSSSFESRESEATEMLWKLVDEAETKFVAWHENTVDPPSNSLYGVALCTKDDIFMHNWQIDLLNCQAVLKGHETDGFIIMTASRAAINENIHTPVWRDNQLLIKTSWSAVFSGMQYFAPIMMGKDKNSLNKKQFSWLRRDVIEEKPGSDQNINDKINDYSGTGEAVGGVVSNGSTVTNSNGLQLQRVASRCSCQMLFVSFTDLINIEDNAILPSIPPPPTPEELSNQLFLGDKKENVDCFTLKHNMLEVSTNSEQYQMILDIINNLVLFVDPFKKKAESKRKLLWFKYSQMKSEEIRQKISELQAELREIVTLIRSYDRQLYYLLKDFEITENKKELDEIEKKIKNEIEENKEKQIMLIDELALTISCFREKEVEQKTLDKKENKKKLPIDEDNAITIAKRFEVCFESCVWKLTETDGQISLTEIQIRNFLYTRTVKTDNSGEHLLEIGGVKVLDLLPNAKFKETLTRIRRNGDDEDNERIPSIRVICRDRPAVGGIAIKEHFEVNVCPMQAQISNKFYKQMMGFFFPGRSIEATEQQTSESSEVNLASHKNSIVISAPQTNRSSLFFTNKFKGTINGSFRRQSVDPSKDQQTNDKIDKMKARADKNNMFVHIKISEVPFIVSYKGTKEKNISDINKYHFLFPLCEYHDKNWTWLDLAMVIKNRCRIMISKQFVKQKFLRTKNIGFSLGSLPNELNEDEKKLMVLGNATVNEKERKKKNSRQITDTNFQ</sequence>
<keyword evidence="4 6" id="KW-0472">Membrane</keyword>
<evidence type="ECO:0000256" key="5">
    <source>
        <dbReference type="SAM" id="Coils"/>
    </source>
</evidence>
<keyword evidence="2 6" id="KW-0812">Transmembrane</keyword>
<feature type="domain" description="FMP27/BLTP2/Hobbit GFWDK motif-containing RBG unit" evidence="7">
    <location>
        <begin position="1273"/>
        <end position="1405"/>
    </location>
</feature>
<evidence type="ECO:0000256" key="1">
    <source>
        <dbReference type="ARBA" id="ARBA00004141"/>
    </source>
</evidence>
<dbReference type="InterPro" id="IPR003689">
    <property type="entry name" value="ZIP"/>
</dbReference>
<comment type="subcellular location">
    <subcellularLocation>
        <location evidence="1">Membrane</location>
        <topology evidence="1">Multi-pass membrane protein</topology>
    </subcellularLocation>
</comment>
<feature type="transmembrane region" description="Helical" evidence="6">
    <location>
        <begin position="180"/>
        <end position="200"/>
    </location>
</feature>
<evidence type="ECO:0000313" key="9">
    <source>
        <dbReference type="WBParaSite" id="TCONS_00008761.p1"/>
    </source>
</evidence>
<feature type="transmembrane region" description="Helical" evidence="6">
    <location>
        <begin position="308"/>
        <end position="327"/>
    </location>
</feature>
<keyword evidence="3 6" id="KW-1133">Transmembrane helix</keyword>
<dbReference type="InterPro" id="IPR019441">
    <property type="entry name" value="FMP27/BLTP2/Hobbit_GFWDK_RBG"/>
</dbReference>
<keyword evidence="8" id="KW-1185">Reference proteome</keyword>
<accession>A0AAF5DAX2</accession>
<proteinExistence type="predicted"/>
<organism evidence="8 9">
    <name type="scientific">Strongyloides stercoralis</name>
    <name type="common">Threadworm</name>
    <dbReference type="NCBI Taxonomy" id="6248"/>
    <lineage>
        <taxon>Eukaryota</taxon>
        <taxon>Metazoa</taxon>
        <taxon>Ecdysozoa</taxon>
        <taxon>Nematoda</taxon>
        <taxon>Chromadorea</taxon>
        <taxon>Rhabditida</taxon>
        <taxon>Tylenchina</taxon>
        <taxon>Panagrolaimomorpha</taxon>
        <taxon>Strongyloidoidea</taxon>
        <taxon>Strongyloididae</taxon>
        <taxon>Strongyloides</taxon>
    </lineage>
</organism>
<evidence type="ECO:0000256" key="3">
    <source>
        <dbReference type="ARBA" id="ARBA00022989"/>
    </source>
</evidence>
<dbReference type="PANTHER" id="PTHR15678">
    <property type="entry name" value="ANTIGEN MLAA-22-RELATED"/>
    <property type="match status" value="1"/>
</dbReference>
<dbReference type="InterPro" id="IPR045167">
    <property type="entry name" value="Hobbit"/>
</dbReference>
<evidence type="ECO:0000256" key="6">
    <source>
        <dbReference type="SAM" id="Phobius"/>
    </source>
</evidence>